<accession>A0A367ZNJ0</accession>
<protein>
    <recommendedName>
        <fullName evidence="3">STAS domain-containing protein</fullName>
    </recommendedName>
</protein>
<sequence>MGSANRHSIETAIVAPDTAVIRFQGYLGQEAGEELMRVAEPLLRGGHIRLAVGISRCPAIASPGVAWLIELMERVTGDFAGGLVFFGLDKSQIELLTFMEILTQVPHAPSEAAALDLLRS</sequence>
<dbReference type="Gene3D" id="3.30.750.24">
    <property type="entry name" value="STAS domain"/>
    <property type="match status" value="1"/>
</dbReference>
<dbReference type="EMBL" id="QOQW01000014">
    <property type="protein sequence ID" value="RCK79319.1"/>
    <property type="molecule type" value="Genomic_DNA"/>
</dbReference>
<evidence type="ECO:0000313" key="2">
    <source>
        <dbReference type="Proteomes" id="UP000252355"/>
    </source>
</evidence>
<gene>
    <name evidence="1" type="ORF">OZSIB_0190</name>
</gene>
<evidence type="ECO:0008006" key="3">
    <source>
        <dbReference type="Google" id="ProtNLM"/>
    </source>
</evidence>
<dbReference type="AlphaFoldDB" id="A0A367ZNJ0"/>
<dbReference type="SUPFAM" id="SSF52091">
    <property type="entry name" value="SpoIIaa-like"/>
    <property type="match status" value="1"/>
</dbReference>
<reference evidence="1 2" key="1">
    <citation type="submission" date="2018-05" db="EMBL/GenBank/DDBJ databases">
        <title>A metagenomic window into the 2 km-deep terrestrial subsurface aquifer revealed taxonomically and functionally diverse microbial community comprising novel uncultured bacterial lineages.</title>
        <authorList>
            <person name="Kadnikov V.V."/>
            <person name="Mardanov A.V."/>
            <person name="Beletsky A.V."/>
            <person name="Banks D."/>
            <person name="Pimenov N.V."/>
            <person name="Frank Y.A."/>
            <person name="Karnachuk O.V."/>
            <person name="Ravin N.V."/>
        </authorList>
    </citation>
    <scope>NUCLEOTIDE SEQUENCE [LARGE SCALE GENOMIC DNA]</scope>
    <source>
        <strain evidence="1">BY5</strain>
    </source>
</reference>
<organism evidence="1 2">
    <name type="scientific">Candidatus Ozemobacter sibiricus</name>
    <dbReference type="NCBI Taxonomy" id="2268124"/>
    <lineage>
        <taxon>Bacteria</taxon>
        <taxon>Candidatus Ozemobacteria</taxon>
        <taxon>Candidatus Ozemobacterales</taxon>
        <taxon>Candidatus Ozemobacteraceae</taxon>
        <taxon>Candidatus Ozemobacter</taxon>
    </lineage>
</organism>
<dbReference type="Proteomes" id="UP000252355">
    <property type="component" value="Unassembled WGS sequence"/>
</dbReference>
<comment type="caution">
    <text evidence="1">The sequence shown here is derived from an EMBL/GenBank/DDBJ whole genome shotgun (WGS) entry which is preliminary data.</text>
</comment>
<proteinExistence type="predicted"/>
<dbReference type="InterPro" id="IPR036513">
    <property type="entry name" value="STAS_dom_sf"/>
</dbReference>
<evidence type="ECO:0000313" key="1">
    <source>
        <dbReference type="EMBL" id="RCK79319.1"/>
    </source>
</evidence>
<name>A0A367ZNJ0_9BACT</name>